<evidence type="ECO:0000313" key="2">
    <source>
        <dbReference type="Proteomes" id="UP000724584"/>
    </source>
</evidence>
<dbReference type="Proteomes" id="UP000724584">
    <property type="component" value="Unassembled WGS sequence"/>
</dbReference>
<comment type="caution">
    <text evidence="1">The sequence shown here is derived from an EMBL/GenBank/DDBJ whole genome shotgun (WGS) entry which is preliminary data.</text>
</comment>
<reference evidence="1 2" key="1">
    <citation type="journal article" date="2021" name="Nat. Commun.">
        <title>Genetic determinants of endophytism in the Arabidopsis root mycobiome.</title>
        <authorList>
            <person name="Mesny F."/>
            <person name="Miyauchi S."/>
            <person name="Thiergart T."/>
            <person name="Pickel B."/>
            <person name="Atanasova L."/>
            <person name="Karlsson M."/>
            <person name="Huettel B."/>
            <person name="Barry K.W."/>
            <person name="Haridas S."/>
            <person name="Chen C."/>
            <person name="Bauer D."/>
            <person name="Andreopoulos W."/>
            <person name="Pangilinan J."/>
            <person name="LaButti K."/>
            <person name="Riley R."/>
            <person name="Lipzen A."/>
            <person name="Clum A."/>
            <person name="Drula E."/>
            <person name="Henrissat B."/>
            <person name="Kohler A."/>
            <person name="Grigoriev I.V."/>
            <person name="Martin F.M."/>
            <person name="Hacquard S."/>
        </authorList>
    </citation>
    <scope>NUCLEOTIDE SEQUENCE [LARGE SCALE GENOMIC DNA]</scope>
    <source>
        <strain evidence="1 2">MPI-SDFR-AT-0079</strain>
    </source>
</reference>
<accession>A0ACB7PSD4</accession>
<sequence>MTSRCTLPYYCPRSSLPAGVDLPSVAEILASKEVISDPRSTNKVVRVNDHFAVKYGKESTRLREGENQLFVQQSSRVRVPTVYAIYHDETTKLNFLVQDLRAIPGQGYYGGLWRQPILDPYFTAVTKPDDQPDSTIVAPKETEEEWVEALWKCYRQTIDYEVSQGRPFFSPHIRRQYHRAFSGHSPTFTHGDFNPSNVMVRDDDKSVVIIDWEYSGWCPTFWEYCTTMLFLSFEDDLCEWIPNVFDSHYTTEYGWMMHFRAAMSMHFRSL</sequence>
<gene>
    <name evidence="1" type="ORF">F5144DRAFT_479260</name>
</gene>
<protein>
    <submittedName>
        <fullName evidence="1">Kinase-like domain-containing protein</fullName>
    </submittedName>
</protein>
<organism evidence="1 2">
    <name type="scientific">Chaetomium tenue</name>
    <dbReference type="NCBI Taxonomy" id="1854479"/>
    <lineage>
        <taxon>Eukaryota</taxon>
        <taxon>Fungi</taxon>
        <taxon>Dikarya</taxon>
        <taxon>Ascomycota</taxon>
        <taxon>Pezizomycotina</taxon>
        <taxon>Sordariomycetes</taxon>
        <taxon>Sordariomycetidae</taxon>
        <taxon>Sordariales</taxon>
        <taxon>Chaetomiaceae</taxon>
        <taxon>Chaetomium</taxon>
    </lineage>
</organism>
<keyword evidence="2" id="KW-1185">Reference proteome</keyword>
<name>A0ACB7PSD4_9PEZI</name>
<proteinExistence type="predicted"/>
<evidence type="ECO:0000313" key="1">
    <source>
        <dbReference type="EMBL" id="KAH6651361.1"/>
    </source>
</evidence>
<dbReference type="EMBL" id="JAGIZQ010000001">
    <property type="protein sequence ID" value="KAH6651361.1"/>
    <property type="molecule type" value="Genomic_DNA"/>
</dbReference>